<name>A0A3B1CCZ1_9ZZZZ</name>
<dbReference type="Gene3D" id="1.20.5.780">
    <property type="entry name" value="Single helix bin"/>
    <property type="match status" value="1"/>
</dbReference>
<evidence type="ECO:0000313" key="2">
    <source>
        <dbReference type="EMBL" id="VAX28366.1"/>
    </source>
</evidence>
<dbReference type="EMBL" id="UOGF01000038">
    <property type="protein sequence ID" value="VAX28366.1"/>
    <property type="molecule type" value="Genomic_DNA"/>
</dbReference>
<gene>
    <name evidence="2" type="ORF">MNBD_NITROSPIRAE01-565</name>
</gene>
<dbReference type="Pfam" id="PF08681">
    <property type="entry name" value="TacA1"/>
    <property type="match status" value="1"/>
</dbReference>
<proteinExistence type="predicted"/>
<organism evidence="2">
    <name type="scientific">hydrothermal vent metagenome</name>
    <dbReference type="NCBI Taxonomy" id="652676"/>
    <lineage>
        <taxon>unclassified sequences</taxon>
        <taxon>metagenomes</taxon>
        <taxon>ecological metagenomes</taxon>
    </lineage>
</organism>
<evidence type="ECO:0008006" key="3">
    <source>
        <dbReference type="Google" id="ProtNLM"/>
    </source>
</evidence>
<dbReference type="PANTHER" id="PTHR35401:SF2">
    <property type="entry name" value="ABC-TYPE TRANSPORT SYSTEM"/>
    <property type="match status" value="1"/>
</dbReference>
<dbReference type="PANTHER" id="PTHR35401">
    <property type="entry name" value="COPG FAMILY HELIX-TURN-HELIX PROTEIN-RELATED-RELATED"/>
    <property type="match status" value="1"/>
</dbReference>
<sequence length="93" mass="11153">MHTKENILKIRMDAPTLELLERASRYVSLDKSKFIRRSVREKAREILAQHEKTLFSSDDWRGFFKMIEKPDEPTARMKKAHRKYKEMIASDEI</sequence>
<protein>
    <recommendedName>
        <fullName evidence="3">DUF1778 domain-containing protein</fullName>
    </recommendedName>
</protein>
<dbReference type="InterPro" id="IPR014795">
    <property type="entry name" value="TacA_1-like"/>
</dbReference>
<keyword evidence="1" id="KW-1277">Toxin-antitoxin system</keyword>
<reference evidence="2" key="1">
    <citation type="submission" date="2018-06" db="EMBL/GenBank/DDBJ databases">
        <authorList>
            <person name="Zhirakovskaya E."/>
        </authorList>
    </citation>
    <scope>NUCLEOTIDE SEQUENCE</scope>
</reference>
<dbReference type="InterPro" id="IPR010985">
    <property type="entry name" value="Ribbon_hlx_hlx"/>
</dbReference>
<evidence type="ECO:0000256" key="1">
    <source>
        <dbReference type="ARBA" id="ARBA00022649"/>
    </source>
</evidence>
<accession>A0A3B1CCZ1</accession>
<dbReference type="AlphaFoldDB" id="A0A3B1CCZ1"/>
<dbReference type="GO" id="GO:0006355">
    <property type="term" value="P:regulation of DNA-templated transcription"/>
    <property type="evidence" value="ECO:0007669"/>
    <property type="project" value="InterPro"/>
</dbReference>
<dbReference type="SUPFAM" id="SSF47598">
    <property type="entry name" value="Ribbon-helix-helix"/>
    <property type="match status" value="1"/>
</dbReference>